<dbReference type="EMBL" id="CP012643">
    <property type="protein sequence ID" value="ALJ00682.1"/>
    <property type="molecule type" value="Genomic_DNA"/>
</dbReference>
<accession>A0A0P0CYX9</accession>
<evidence type="ECO:0000259" key="4">
    <source>
        <dbReference type="PROSITE" id="PS51898"/>
    </source>
</evidence>
<dbReference type="InterPro" id="IPR002104">
    <property type="entry name" value="Integrase_catalytic"/>
</dbReference>
<reference evidence="5 6" key="1">
    <citation type="submission" date="2015-08" db="EMBL/GenBank/DDBJ databases">
        <title>Complete genome sequence of Rufibacter tibetensis strain 1351t, a radiation-resistant bacterium from tibet plateau.</title>
        <authorList>
            <person name="Dai J."/>
        </authorList>
    </citation>
    <scope>NUCLEOTIDE SEQUENCE [LARGE SCALE GENOMIC DNA]</scope>
    <source>
        <strain evidence="5 6">1351</strain>
    </source>
</reference>
<dbReference type="InterPro" id="IPR025269">
    <property type="entry name" value="SAM-like_dom"/>
</dbReference>
<sequence length="362" mass="42269">MNVKIRKRENKNFTKVYVDIYYGFGKREYITVGKLYPPNNNPMVIKANEAVKKQAIEIVTQIKKGNNPYSFHSTSTYTLNSDFTDYFKCIAERKKDSSSQYISSYNHFMKFIGFKKISFQDLNKELVSRFQDYLFDKALSKKKMPLSNNTAVAYFEKLSIVINASIEEEIIAKNPIYSLKLKRKYIQPQRSFLTLDEIKRLENQPLGEHGVLKRAFLFSCYTGFRFGDILKLKRSNIYSIDGSKYACSFKMEKTKEPLVIPLNQKAYNLIKNELSKKPNERIFEGLTYSQSNVIISKWVESAEIYKHITYHNSRHTFACNLIQTNSDIFEVKNLLGHQDIKTTMVYAKTTSERLRSSVERLD</sequence>
<protein>
    <recommendedName>
        <fullName evidence="4">Tyr recombinase domain-containing protein</fullName>
    </recommendedName>
</protein>
<evidence type="ECO:0000313" key="5">
    <source>
        <dbReference type="EMBL" id="ALJ00682.1"/>
    </source>
</evidence>
<dbReference type="Gene3D" id="1.10.150.130">
    <property type="match status" value="1"/>
</dbReference>
<name>A0A0P0CYX9_9BACT</name>
<dbReference type="KEGG" id="rti:DC20_18990"/>
<dbReference type="InterPro" id="IPR013762">
    <property type="entry name" value="Integrase-like_cat_sf"/>
</dbReference>
<dbReference type="SUPFAM" id="SSF56349">
    <property type="entry name" value="DNA breaking-rejoining enzymes"/>
    <property type="match status" value="1"/>
</dbReference>
<evidence type="ECO:0000256" key="2">
    <source>
        <dbReference type="ARBA" id="ARBA00023125"/>
    </source>
</evidence>
<dbReference type="GO" id="GO:0015074">
    <property type="term" value="P:DNA integration"/>
    <property type="evidence" value="ECO:0007669"/>
    <property type="project" value="InterPro"/>
</dbReference>
<comment type="similarity">
    <text evidence="1">Belongs to the 'phage' integrase family.</text>
</comment>
<dbReference type="Pfam" id="PF13102">
    <property type="entry name" value="Phage_int_SAM_5"/>
    <property type="match status" value="1"/>
</dbReference>
<organism evidence="5 6">
    <name type="scientific">Rufibacter tibetensis</name>
    <dbReference type="NCBI Taxonomy" id="512763"/>
    <lineage>
        <taxon>Bacteria</taxon>
        <taxon>Pseudomonadati</taxon>
        <taxon>Bacteroidota</taxon>
        <taxon>Cytophagia</taxon>
        <taxon>Cytophagales</taxon>
        <taxon>Hymenobacteraceae</taxon>
        <taxon>Rufibacter</taxon>
    </lineage>
</organism>
<evidence type="ECO:0000256" key="3">
    <source>
        <dbReference type="ARBA" id="ARBA00023172"/>
    </source>
</evidence>
<dbReference type="AlphaFoldDB" id="A0A0P0CYX9"/>
<keyword evidence="2" id="KW-0238">DNA-binding</keyword>
<dbReference type="Pfam" id="PF00589">
    <property type="entry name" value="Phage_integrase"/>
    <property type="match status" value="1"/>
</dbReference>
<dbReference type="PANTHER" id="PTHR30349:SF64">
    <property type="entry name" value="PROPHAGE INTEGRASE INTD-RELATED"/>
    <property type="match status" value="1"/>
</dbReference>
<dbReference type="Proteomes" id="UP000061382">
    <property type="component" value="Chromosome"/>
</dbReference>
<evidence type="ECO:0000313" key="6">
    <source>
        <dbReference type="Proteomes" id="UP000061382"/>
    </source>
</evidence>
<dbReference type="GO" id="GO:0003677">
    <property type="term" value="F:DNA binding"/>
    <property type="evidence" value="ECO:0007669"/>
    <property type="project" value="UniProtKB-KW"/>
</dbReference>
<gene>
    <name evidence="5" type="ORF">DC20_18990</name>
</gene>
<dbReference type="STRING" id="512763.DC20_18990"/>
<dbReference type="RefSeq" id="WP_062545277.1">
    <property type="nucleotide sequence ID" value="NZ_CP012643.1"/>
</dbReference>
<dbReference type="InterPro" id="IPR050090">
    <property type="entry name" value="Tyrosine_recombinase_XerCD"/>
</dbReference>
<dbReference type="Gene3D" id="1.10.443.10">
    <property type="entry name" value="Intergrase catalytic core"/>
    <property type="match status" value="1"/>
</dbReference>
<keyword evidence="3" id="KW-0233">DNA recombination</keyword>
<dbReference type="CDD" id="cd01185">
    <property type="entry name" value="INTN1_C_like"/>
    <property type="match status" value="1"/>
</dbReference>
<dbReference type="PATRIC" id="fig|512763.3.peg.4168"/>
<feature type="domain" description="Tyr recombinase" evidence="4">
    <location>
        <begin position="188"/>
        <end position="359"/>
    </location>
</feature>
<dbReference type="OrthoDB" id="1098628at2"/>
<keyword evidence="6" id="KW-1185">Reference proteome</keyword>
<proteinExistence type="inferred from homology"/>
<dbReference type="InterPro" id="IPR011010">
    <property type="entry name" value="DNA_brk_join_enz"/>
</dbReference>
<dbReference type="PANTHER" id="PTHR30349">
    <property type="entry name" value="PHAGE INTEGRASE-RELATED"/>
    <property type="match status" value="1"/>
</dbReference>
<dbReference type="GO" id="GO:0006310">
    <property type="term" value="P:DNA recombination"/>
    <property type="evidence" value="ECO:0007669"/>
    <property type="project" value="UniProtKB-KW"/>
</dbReference>
<evidence type="ECO:0000256" key="1">
    <source>
        <dbReference type="ARBA" id="ARBA00008857"/>
    </source>
</evidence>
<dbReference type="InterPro" id="IPR010998">
    <property type="entry name" value="Integrase_recombinase_N"/>
</dbReference>
<dbReference type="PROSITE" id="PS51898">
    <property type="entry name" value="TYR_RECOMBINASE"/>
    <property type="match status" value="1"/>
</dbReference>